<proteinExistence type="predicted"/>
<dbReference type="RefSeq" id="WP_193904362.1">
    <property type="nucleotide sequence ID" value="NZ_JADEXG010000001.1"/>
</dbReference>
<reference evidence="1" key="1">
    <citation type="submission" date="2020-10" db="EMBL/GenBank/DDBJ databases">
        <authorList>
            <person name="Castelo-Branco R."/>
            <person name="Eusebio N."/>
            <person name="Adriana R."/>
            <person name="Vieira A."/>
            <person name="Brugerolle De Fraissinette N."/>
            <person name="Rezende De Castro R."/>
            <person name="Schneider M.P."/>
            <person name="Vasconcelos V."/>
            <person name="Leao P.N."/>
        </authorList>
    </citation>
    <scope>NUCLEOTIDE SEQUENCE</scope>
    <source>
        <strain evidence="1">LEGE 07310</strain>
    </source>
</reference>
<dbReference type="AlphaFoldDB" id="A0A8J7DJZ3"/>
<name>A0A8J7DJZ3_9CYAN</name>
<sequence>MMDPKVFDQLSLTTLATLKGASPRQVTSLFLSWLTEVARPDRVNYAVAGLVQVGIEVRGLDKAVFEWCQEDPEQRLESAASFAGEYWASQKEVFPPLAEQIIARLEKPSPRLQSDEFECLKAAISLYRLNPEFRPGFQSENLKRLLESYERELRAIGNQLGLLKWLQIVLGEAEAQPPVTTLEMTSQMFDHLYDKDLPQLRRADPEQVKQLFLLWLTDLAHKRRQSDNAFFTGCALGNSGISGLDEAVYQWLLEDLDCRLIYAADFARGYWGFQEDVFPPLGAVIIARLGPDKLDESDEEMSCLEAAMVLYRKPLFRGERLKSWLHYYELIYDYSDRQPGLVAAIRRVLYEDRDANDC</sequence>
<evidence type="ECO:0000313" key="1">
    <source>
        <dbReference type="EMBL" id="MBE9075696.1"/>
    </source>
</evidence>
<dbReference type="EMBL" id="JADEXG010000001">
    <property type="protein sequence ID" value="MBE9075696.1"/>
    <property type="molecule type" value="Genomic_DNA"/>
</dbReference>
<accession>A0A8J7DJZ3</accession>
<protein>
    <submittedName>
        <fullName evidence="1">Uncharacterized protein</fullName>
    </submittedName>
</protein>
<evidence type="ECO:0000313" key="2">
    <source>
        <dbReference type="Proteomes" id="UP000636505"/>
    </source>
</evidence>
<organism evidence="1 2">
    <name type="scientific">Vasconcelosia minhoensis LEGE 07310</name>
    <dbReference type="NCBI Taxonomy" id="915328"/>
    <lineage>
        <taxon>Bacteria</taxon>
        <taxon>Bacillati</taxon>
        <taxon>Cyanobacteriota</taxon>
        <taxon>Cyanophyceae</taxon>
        <taxon>Nodosilineales</taxon>
        <taxon>Cymatolegaceae</taxon>
        <taxon>Vasconcelosia</taxon>
        <taxon>Vasconcelosia minhoensis</taxon>
    </lineage>
</organism>
<comment type="caution">
    <text evidence="1">The sequence shown here is derived from an EMBL/GenBank/DDBJ whole genome shotgun (WGS) entry which is preliminary data.</text>
</comment>
<keyword evidence="2" id="KW-1185">Reference proteome</keyword>
<gene>
    <name evidence="1" type="ORF">IQ241_00005</name>
</gene>
<dbReference type="Proteomes" id="UP000636505">
    <property type="component" value="Unassembled WGS sequence"/>
</dbReference>